<gene>
    <name evidence="1" type="ORF">DVH24_022398</name>
</gene>
<dbReference type="Proteomes" id="UP000290289">
    <property type="component" value="Chromosome 1"/>
</dbReference>
<evidence type="ECO:0000313" key="1">
    <source>
        <dbReference type="EMBL" id="RXI08254.1"/>
    </source>
</evidence>
<feature type="non-terminal residue" evidence="1">
    <location>
        <position position="1"/>
    </location>
</feature>
<organism evidence="1 2">
    <name type="scientific">Malus domestica</name>
    <name type="common">Apple</name>
    <name type="synonym">Pyrus malus</name>
    <dbReference type="NCBI Taxonomy" id="3750"/>
    <lineage>
        <taxon>Eukaryota</taxon>
        <taxon>Viridiplantae</taxon>
        <taxon>Streptophyta</taxon>
        <taxon>Embryophyta</taxon>
        <taxon>Tracheophyta</taxon>
        <taxon>Spermatophyta</taxon>
        <taxon>Magnoliopsida</taxon>
        <taxon>eudicotyledons</taxon>
        <taxon>Gunneridae</taxon>
        <taxon>Pentapetalae</taxon>
        <taxon>rosids</taxon>
        <taxon>fabids</taxon>
        <taxon>Rosales</taxon>
        <taxon>Rosaceae</taxon>
        <taxon>Amygdaloideae</taxon>
        <taxon>Maleae</taxon>
        <taxon>Malus</taxon>
    </lineage>
</organism>
<evidence type="ECO:0008006" key="3">
    <source>
        <dbReference type="Google" id="ProtNLM"/>
    </source>
</evidence>
<keyword evidence="2" id="KW-1185">Reference proteome</keyword>
<evidence type="ECO:0000313" key="2">
    <source>
        <dbReference type="Proteomes" id="UP000290289"/>
    </source>
</evidence>
<reference evidence="1 2" key="1">
    <citation type="submission" date="2018-10" db="EMBL/GenBank/DDBJ databases">
        <title>A high-quality apple genome assembly.</title>
        <authorList>
            <person name="Hu J."/>
        </authorList>
    </citation>
    <scope>NUCLEOTIDE SEQUENCE [LARGE SCALE GENOMIC DNA]</scope>
    <source>
        <strain evidence="2">cv. HFTH1</strain>
        <tissue evidence="1">Young leaf</tissue>
    </source>
</reference>
<dbReference type="EMBL" id="RDQH01000327">
    <property type="protein sequence ID" value="RXI08254.1"/>
    <property type="molecule type" value="Genomic_DNA"/>
</dbReference>
<dbReference type="AlphaFoldDB" id="A0A498KP93"/>
<protein>
    <recommendedName>
        <fullName evidence="3">Protein FAR1-RELATED SEQUENCE</fullName>
    </recommendedName>
</protein>
<accession>A0A498KP93</accession>
<proteinExistence type="predicted"/>
<comment type="caution">
    <text evidence="1">The sequence shown here is derived from an EMBL/GenBank/DDBJ whole genome shotgun (WGS) entry which is preliminary data.</text>
</comment>
<sequence length="132" mass="15007">SRHKGLLQSVANVFPTSPHGFCIYHIEKNIKTTYPIGLGKKFPKKMVQLFKNCAYSFTPEVFDVNLQILRKKGGGLIDKFLEDLPKENYSDAFFLSARVKRIKSNGEESRPMKCGRCKKLGHHNKNTCSAPF</sequence>
<name>A0A498KP93_MALDO</name>